<evidence type="ECO:0000256" key="4">
    <source>
        <dbReference type="ARBA" id="ARBA00023163"/>
    </source>
</evidence>
<feature type="domain" description="HTH lysR-type" evidence="5">
    <location>
        <begin position="3"/>
        <end position="60"/>
    </location>
</feature>
<dbReference type="GO" id="GO:0003677">
    <property type="term" value="F:DNA binding"/>
    <property type="evidence" value="ECO:0007669"/>
    <property type="project" value="UniProtKB-KW"/>
</dbReference>
<dbReference type="Proteomes" id="UP000281343">
    <property type="component" value="Unassembled WGS sequence"/>
</dbReference>
<dbReference type="Pfam" id="PF03466">
    <property type="entry name" value="LysR_substrate"/>
    <property type="match status" value="1"/>
</dbReference>
<dbReference type="InterPro" id="IPR000847">
    <property type="entry name" value="LysR_HTH_N"/>
</dbReference>
<dbReference type="Pfam" id="PF00126">
    <property type="entry name" value="HTH_1"/>
    <property type="match status" value="1"/>
</dbReference>
<dbReference type="InterPro" id="IPR036388">
    <property type="entry name" value="WH-like_DNA-bd_sf"/>
</dbReference>
<dbReference type="InterPro" id="IPR036390">
    <property type="entry name" value="WH_DNA-bd_sf"/>
</dbReference>
<evidence type="ECO:0000256" key="2">
    <source>
        <dbReference type="ARBA" id="ARBA00023015"/>
    </source>
</evidence>
<comment type="similarity">
    <text evidence="1">Belongs to the LysR transcriptional regulatory family.</text>
</comment>
<organism evidence="6 7">
    <name type="scientific">Rhodophyticola porphyridii</name>
    <dbReference type="NCBI Taxonomy" id="1852017"/>
    <lineage>
        <taxon>Bacteria</taxon>
        <taxon>Pseudomonadati</taxon>
        <taxon>Pseudomonadota</taxon>
        <taxon>Alphaproteobacteria</taxon>
        <taxon>Rhodobacterales</taxon>
        <taxon>Roseobacteraceae</taxon>
        <taxon>Rhodophyticola</taxon>
    </lineage>
</organism>
<dbReference type="SUPFAM" id="SSF53850">
    <property type="entry name" value="Periplasmic binding protein-like II"/>
    <property type="match status" value="1"/>
</dbReference>
<dbReference type="OrthoDB" id="464481at2"/>
<dbReference type="GO" id="GO:0005829">
    <property type="term" value="C:cytosol"/>
    <property type="evidence" value="ECO:0007669"/>
    <property type="project" value="TreeGrafter"/>
</dbReference>
<sequence>MRHDFTSLILFRAVARAGSIAGAAAKHNMAASAVSKRISDLEARLGAPLLYRERRGVDVTAAGRELLTHIDSLVGVIEHMDAEMSRYADGKLGTIRIAANTSSITQFLPEDLAEFVKHHPELRIELAERTSREILKAVHEGQCDIGIFSGLTSTKRLKTLPYRRDTLVVAMPPEHRLARQAAVPFEALLDEDFVGLQGGSSIQSHVRKVAAAAGRELRIRVEVQSFDGVRRMVQARLGIAILPYGAVEPYVHDAELTMVALDEPWAKRDLFIAVRRLGTLPRHARLLLDSLTGS</sequence>
<dbReference type="Gene3D" id="3.40.190.290">
    <property type="match status" value="1"/>
</dbReference>
<dbReference type="CDD" id="cd08421">
    <property type="entry name" value="PBP2_LTTR_like_1"/>
    <property type="match status" value="1"/>
</dbReference>
<dbReference type="PANTHER" id="PTHR30419:SF2">
    <property type="entry name" value="LYSR FAMILY TRANSCRIPTIONAL REGULATOR"/>
    <property type="match status" value="1"/>
</dbReference>
<evidence type="ECO:0000256" key="3">
    <source>
        <dbReference type="ARBA" id="ARBA00023125"/>
    </source>
</evidence>
<gene>
    <name evidence="6" type="ORF">D9R08_14265</name>
</gene>
<evidence type="ECO:0000313" key="7">
    <source>
        <dbReference type="Proteomes" id="UP000281343"/>
    </source>
</evidence>
<keyword evidence="4" id="KW-0804">Transcription</keyword>
<dbReference type="RefSeq" id="WP_121898736.1">
    <property type="nucleotide sequence ID" value="NZ_RCNT01000007.1"/>
</dbReference>
<reference evidence="6 7" key="1">
    <citation type="submission" date="2018-10" db="EMBL/GenBank/DDBJ databases">
        <authorList>
            <person name="Jung H.S."/>
            <person name="Jeon C.O."/>
        </authorList>
    </citation>
    <scope>NUCLEOTIDE SEQUENCE [LARGE SCALE GENOMIC DNA]</scope>
    <source>
        <strain evidence="6 7">MA-7-27</strain>
    </source>
</reference>
<dbReference type="InterPro" id="IPR050950">
    <property type="entry name" value="HTH-type_LysR_regulators"/>
</dbReference>
<keyword evidence="3" id="KW-0238">DNA-binding</keyword>
<dbReference type="Gene3D" id="1.10.10.10">
    <property type="entry name" value="Winged helix-like DNA-binding domain superfamily/Winged helix DNA-binding domain"/>
    <property type="match status" value="1"/>
</dbReference>
<protein>
    <submittedName>
        <fullName evidence="6">LysR family transcriptional regulator</fullName>
    </submittedName>
</protein>
<evidence type="ECO:0000313" key="6">
    <source>
        <dbReference type="EMBL" id="RMA41477.1"/>
    </source>
</evidence>
<proteinExistence type="inferred from homology"/>
<name>A0A3L9Y2Y8_9RHOB</name>
<evidence type="ECO:0000259" key="5">
    <source>
        <dbReference type="PROSITE" id="PS50931"/>
    </source>
</evidence>
<comment type="caution">
    <text evidence="6">The sequence shown here is derived from an EMBL/GenBank/DDBJ whole genome shotgun (WGS) entry which is preliminary data.</text>
</comment>
<dbReference type="EMBL" id="RCNT01000007">
    <property type="protein sequence ID" value="RMA41477.1"/>
    <property type="molecule type" value="Genomic_DNA"/>
</dbReference>
<keyword evidence="2" id="KW-0805">Transcription regulation</keyword>
<dbReference type="GO" id="GO:0003700">
    <property type="term" value="F:DNA-binding transcription factor activity"/>
    <property type="evidence" value="ECO:0007669"/>
    <property type="project" value="InterPro"/>
</dbReference>
<dbReference type="PANTHER" id="PTHR30419">
    <property type="entry name" value="HTH-TYPE TRANSCRIPTIONAL REGULATOR YBHD"/>
    <property type="match status" value="1"/>
</dbReference>
<dbReference type="PROSITE" id="PS50931">
    <property type="entry name" value="HTH_LYSR"/>
    <property type="match status" value="1"/>
</dbReference>
<accession>A0A3L9Y2Y8</accession>
<evidence type="ECO:0000256" key="1">
    <source>
        <dbReference type="ARBA" id="ARBA00009437"/>
    </source>
</evidence>
<keyword evidence="7" id="KW-1185">Reference proteome</keyword>
<dbReference type="InterPro" id="IPR005119">
    <property type="entry name" value="LysR_subst-bd"/>
</dbReference>
<dbReference type="AlphaFoldDB" id="A0A3L9Y2Y8"/>
<dbReference type="SUPFAM" id="SSF46785">
    <property type="entry name" value="Winged helix' DNA-binding domain"/>
    <property type="match status" value="1"/>
</dbReference>